<keyword evidence="3" id="KW-1185">Reference proteome</keyword>
<organism evidence="2 3">
    <name type="scientific">Flavisphingopyxis soli</name>
    <dbReference type="NCBI Taxonomy" id="2601267"/>
    <lineage>
        <taxon>Bacteria</taxon>
        <taxon>Pseudomonadati</taxon>
        <taxon>Pseudomonadota</taxon>
        <taxon>Alphaproteobacteria</taxon>
        <taxon>Sphingomonadales</taxon>
        <taxon>Sphingopyxidaceae</taxon>
        <taxon>Flavisphingopyxis</taxon>
    </lineage>
</organism>
<dbReference type="EMBL" id="VOPY01000001">
    <property type="protein sequence ID" value="TXC73388.1"/>
    <property type="molecule type" value="Genomic_DNA"/>
</dbReference>
<evidence type="ECO:0000313" key="3">
    <source>
        <dbReference type="Proteomes" id="UP000321129"/>
    </source>
</evidence>
<reference evidence="2 3" key="1">
    <citation type="submission" date="2019-08" db="EMBL/GenBank/DDBJ databases">
        <title>Sphingorhabdus soil sp. nov., isolated from arctic soil.</title>
        <authorList>
            <person name="Liu Y."/>
        </authorList>
    </citation>
    <scope>NUCLEOTIDE SEQUENCE [LARGE SCALE GENOMIC DNA]</scope>
    <source>
        <strain evidence="2 3">D-2Q-5-6</strain>
    </source>
</reference>
<protein>
    <submittedName>
        <fullName evidence="2">Uncharacterized protein</fullName>
    </submittedName>
</protein>
<dbReference type="AlphaFoldDB" id="A0A5C6UR77"/>
<feature type="region of interest" description="Disordered" evidence="1">
    <location>
        <begin position="1"/>
        <end position="21"/>
    </location>
</feature>
<evidence type="ECO:0000313" key="2">
    <source>
        <dbReference type="EMBL" id="TXC73388.1"/>
    </source>
</evidence>
<proteinExistence type="predicted"/>
<accession>A0A5C6UR77</accession>
<gene>
    <name evidence="2" type="ORF">FSZ31_01105</name>
</gene>
<comment type="caution">
    <text evidence="2">The sequence shown here is derived from an EMBL/GenBank/DDBJ whole genome shotgun (WGS) entry which is preliminary data.</text>
</comment>
<name>A0A5C6UR77_9SPHN</name>
<evidence type="ECO:0000256" key="1">
    <source>
        <dbReference type="SAM" id="MobiDB-lite"/>
    </source>
</evidence>
<sequence>MPRPATNDPSNLPRVPNPTSDPVREAEIVAEFIARLDYLKKSYQFSRKIPSDNVAFNNSLVRLRRGMRRKRKASSPGERLHYEIEMVISHHARLFAKQDGCELDGRHIRKGSERALELLNPRRGRPDDQYLELHVQGLVALIQEFAGVRVLARRDRNSVYEPHFAQGVSSIIALVFEDPSEGVTNTKLVGIVRKTRLNYANRPLRFLDLFPGYGATTTKDGELDLRPGLRLEHFEPNIPIYCP</sequence>
<dbReference type="Proteomes" id="UP000321129">
    <property type="component" value="Unassembled WGS sequence"/>
</dbReference>